<feature type="transmembrane region" description="Helical" evidence="2">
    <location>
        <begin position="1262"/>
        <end position="1282"/>
    </location>
</feature>
<proteinExistence type="predicted"/>
<feature type="transmembrane region" description="Helical" evidence="2">
    <location>
        <begin position="771"/>
        <end position="797"/>
    </location>
</feature>
<protein>
    <submittedName>
        <fullName evidence="3">Uncharacterized protein</fullName>
    </submittedName>
</protein>
<dbReference type="Proteomes" id="UP000799757">
    <property type="component" value="Unassembled WGS sequence"/>
</dbReference>
<evidence type="ECO:0000313" key="4">
    <source>
        <dbReference type="Proteomes" id="UP000799757"/>
    </source>
</evidence>
<keyword evidence="2" id="KW-0472">Membrane</keyword>
<sequence length="1367" mass="152838">MSGSSIIPDTDGDISNNPRRDATVSDLTAPLSVTARNSPSRSRSKTRSSEEDSADQDLPNTIAPLSVQSEEEISDKNVIHTEVTDHGNDSNSDVAPPRPAPKLPDWRPKTLERLPDVALKTVLVYIVFYFVIWGVTYHRGYIATTSIKKDWFFRYGPVFLALIVTEMVSRIAIDFVSILPYVALSSASWNPLHGRFSARLTEPTSKFATLVAPFRKPFRFLLGYSLLVLIPSQTAVFDDSQLVTITWSDTFRALAIDALPNIATNSIFPQIAMDAIFHGKDSGGFKWISKMPKTEPVSWTDPFWAAILPFTLHGDTNPLNAATSQHDPTYKVKTSALYSYLNCTQIDSITVTASEISFDGTTRSASEITLRLEDRDGCTVKWEWTSVSGALPPQPDNPLLSNGTFALWQPAISRNSSFNAADGAYCPKTKQYIVSGPLVTSSAKEVQLSGNSSGWGGLSCVPIYYALRDSVEYESIPGDQSEPFSTVYPGNGTRLVVPEDESLIDAVRVPMENNYLNTGLIYNMSSPLLSMSYWGEPLPHTIFDPILLGKTNLTCTDLRQPFGTVPMNWNNEQACKMFVIVADMWSLLAAATVATLTPFTDQKDWKDVEGKIIQTVTAWRLSSFDLFYTIFFYVVFLVFLAVNINKTMGVRLNFSFNSRSYWRSGLQCSPTTIAGIAYLFQDLKVRRLFEGVDAMTHPDAKAYNDSHIGKAKLRLCRTSTGTAEGDTDGKAIILLQNEEKLESDPETQVVDPLAHEDSNSATIRELRYGDAFYLIVTLSFALIFTCAVLAITFHYLILTRYIVFQMWPQWPEATGRLAFLRKQLQQMLFKALPTFCLGLAGLWWAWMDQYYRRTQPYVALARGDVGQKTVLLDYIHDYHFLITWKAIRNRHWQLGYVTAVTTILKVATVGAAGIFVSTYRPSRFSRPMNYLQIWREDIFLENRTQAFGATARNLALSRAFFGYPSGSGWLSGNTLFQGVALNHSDLYDQPGLTCELSCTSIPTESTKIAGQSGWMASIQEGICSDASWIGACALPDMLTTDNSSDVTVLPGGQCMGWKYLNSSDCPNLESNDTGRWWIYGRNGSFQTSSSGTNQSILETSTDISLLCTPMFYMDYATLAFSGIGTEESGETTIRERHNRTMISYDHWKSLSGQDFASYASEMMNNTMTGEMRAVTRKTYLDYMSIITALSLDRSTDSLFDVENLARGANMSFGSIFSIMAGLGQEGTDDRSSFLLQATADQKQSPPATNAHRWQYIATLQKIPLFFGFCTMFLAGASILVIWPTHKRRTPLDVAYPANVVSMLYDSSIMDLVKDGPNAKNDFPKLRKMRFKIGRFQGLSGRTRIGIDMAHKVEEIKKRLKWKIWRWR</sequence>
<keyword evidence="2" id="KW-1133">Transmembrane helix</keyword>
<dbReference type="Pfam" id="PF11915">
    <property type="entry name" value="DUF3433"/>
    <property type="match status" value="1"/>
</dbReference>
<feature type="region of interest" description="Disordered" evidence="1">
    <location>
        <begin position="1"/>
        <end position="69"/>
    </location>
</feature>
<gene>
    <name evidence="3" type="ORF">K505DRAFT_396476</name>
</gene>
<feature type="transmembrane region" description="Helical" evidence="2">
    <location>
        <begin position="577"/>
        <end position="599"/>
    </location>
</feature>
<evidence type="ECO:0000256" key="1">
    <source>
        <dbReference type="SAM" id="MobiDB-lite"/>
    </source>
</evidence>
<dbReference type="PANTHER" id="PTHR37544:SF1">
    <property type="entry name" value="PHOSPHORIBOSYLAMINOIMIDAZOLE-SUCCINOCARBOXAMIDE SYNTHASE"/>
    <property type="match status" value="1"/>
</dbReference>
<keyword evidence="4" id="KW-1185">Reference proteome</keyword>
<feature type="transmembrane region" description="Helical" evidence="2">
    <location>
        <begin position="158"/>
        <end position="184"/>
    </location>
</feature>
<name>A0A6A6XN33_9PLEO</name>
<dbReference type="OrthoDB" id="5332281at2759"/>
<evidence type="ECO:0000313" key="3">
    <source>
        <dbReference type="EMBL" id="KAF2797956.1"/>
    </source>
</evidence>
<accession>A0A6A6XN33</accession>
<dbReference type="PANTHER" id="PTHR37544">
    <property type="entry name" value="SPRAY-RELATED"/>
    <property type="match status" value="1"/>
</dbReference>
<evidence type="ECO:0000256" key="2">
    <source>
        <dbReference type="SAM" id="Phobius"/>
    </source>
</evidence>
<keyword evidence="2" id="KW-0812">Transmembrane</keyword>
<feature type="transmembrane region" description="Helical" evidence="2">
    <location>
        <begin position="626"/>
        <end position="644"/>
    </location>
</feature>
<dbReference type="EMBL" id="MU001794">
    <property type="protein sequence ID" value="KAF2797956.1"/>
    <property type="molecule type" value="Genomic_DNA"/>
</dbReference>
<feature type="region of interest" description="Disordered" evidence="1">
    <location>
        <begin position="83"/>
        <end position="105"/>
    </location>
</feature>
<feature type="transmembrane region" description="Helical" evidence="2">
    <location>
        <begin position="117"/>
        <end position="138"/>
    </location>
</feature>
<feature type="transmembrane region" description="Helical" evidence="2">
    <location>
        <begin position="827"/>
        <end position="846"/>
    </location>
</feature>
<feature type="compositionally biased region" description="Polar residues" evidence="1">
    <location>
        <begin position="1"/>
        <end position="17"/>
    </location>
</feature>
<organism evidence="3 4">
    <name type="scientific">Melanomma pulvis-pyrius CBS 109.77</name>
    <dbReference type="NCBI Taxonomy" id="1314802"/>
    <lineage>
        <taxon>Eukaryota</taxon>
        <taxon>Fungi</taxon>
        <taxon>Dikarya</taxon>
        <taxon>Ascomycota</taxon>
        <taxon>Pezizomycotina</taxon>
        <taxon>Dothideomycetes</taxon>
        <taxon>Pleosporomycetidae</taxon>
        <taxon>Pleosporales</taxon>
        <taxon>Melanommataceae</taxon>
        <taxon>Melanomma</taxon>
    </lineage>
</organism>
<feature type="transmembrane region" description="Helical" evidence="2">
    <location>
        <begin position="894"/>
        <end position="916"/>
    </location>
</feature>
<reference evidence="3" key="1">
    <citation type="journal article" date="2020" name="Stud. Mycol.">
        <title>101 Dothideomycetes genomes: a test case for predicting lifestyles and emergence of pathogens.</title>
        <authorList>
            <person name="Haridas S."/>
            <person name="Albert R."/>
            <person name="Binder M."/>
            <person name="Bloem J."/>
            <person name="Labutti K."/>
            <person name="Salamov A."/>
            <person name="Andreopoulos B."/>
            <person name="Baker S."/>
            <person name="Barry K."/>
            <person name="Bills G."/>
            <person name="Bluhm B."/>
            <person name="Cannon C."/>
            <person name="Castanera R."/>
            <person name="Culley D."/>
            <person name="Daum C."/>
            <person name="Ezra D."/>
            <person name="Gonzalez J."/>
            <person name="Henrissat B."/>
            <person name="Kuo A."/>
            <person name="Liang C."/>
            <person name="Lipzen A."/>
            <person name="Lutzoni F."/>
            <person name="Magnuson J."/>
            <person name="Mondo S."/>
            <person name="Nolan M."/>
            <person name="Ohm R."/>
            <person name="Pangilinan J."/>
            <person name="Park H.-J."/>
            <person name="Ramirez L."/>
            <person name="Alfaro M."/>
            <person name="Sun H."/>
            <person name="Tritt A."/>
            <person name="Yoshinaga Y."/>
            <person name="Zwiers L.-H."/>
            <person name="Turgeon B."/>
            <person name="Goodwin S."/>
            <person name="Spatafora J."/>
            <person name="Crous P."/>
            <person name="Grigoriev I."/>
        </authorList>
    </citation>
    <scope>NUCLEOTIDE SEQUENCE</scope>
    <source>
        <strain evidence="3">CBS 109.77</strain>
    </source>
</reference>
<dbReference type="InterPro" id="IPR021840">
    <property type="entry name" value="DUF3433"/>
</dbReference>